<reference evidence="4 5" key="1">
    <citation type="journal article" date="2013" name="Appl. Environ. Microbiol.">
        <title>The genome of the alga-associated marine flavobacterium Formosa agariphila KMM 3901T reveals a broad potential for degradation of algal polysaccharides.</title>
        <authorList>
            <person name="Mann A.J."/>
            <person name="Hahnke R.L."/>
            <person name="Huang S."/>
            <person name="Werner J."/>
            <person name="Xing P."/>
            <person name="Barbeyron T."/>
            <person name="Huettel B."/>
            <person name="Stueber K."/>
            <person name="Reinhardt R."/>
            <person name="Harder J."/>
            <person name="Gloeckner F.O."/>
            <person name="Amann R.I."/>
            <person name="Teeling H."/>
        </authorList>
    </citation>
    <scope>NUCLEOTIDE SEQUENCE [LARGE SCALE GENOMIC DNA]</scope>
    <source>
        <strain evidence="5">DSM 15362 / KCTC 12365 / LMG 23005 / KMM 3901</strain>
    </source>
</reference>
<name>T2KQL6_FORAG</name>
<dbReference type="HOGENOM" id="CLU_050192_2_2_10"/>
<accession>T2KQL6</accession>
<evidence type="ECO:0000259" key="3">
    <source>
        <dbReference type="Pfam" id="PF16344"/>
    </source>
</evidence>
<dbReference type="EMBL" id="HG315671">
    <property type="protein sequence ID" value="CDF80793.1"/>
    <property type="molecule type" value="Genomic_DNA"/>
</dbReference>
<dbReference type="InterPro" id="IPR006860">
    <property type="entry name" value="FecR"/>
</dbReference>
<keyword evidence="1" id="KW-0812">Transmembrane</keyword>
<keyword evidence="1" id="KW-0472">Membrane</keyword>
<proteinExistence type="predicted"/>
<dbReference type="AlphaFoldDB" id="T2KQL6"/>
<dbReference type="InterPro" id="IPR012373">
    <property type="entry name" value="Ferrdict_sens_TM"/>
</dbReference>
<dbReference type="eggNOG" id="COG3712">
    <property type="taxonomic scope" value="Bacteria"/>
</dbReference>
<dbReference type="Gene3D" id="2.60.120.1440">
    <property type="match status" value="1"/>
</dbReference>
<evidence type="ECO:0000313" key="4">
    <source>
        <dbReference type="EMBL" id="CDF80793.1"/>
    </source>
</evidence>
<dbReference type="OrthoDB" id="1097132at2"/>
<dbReference type="Pfam" id="PF16344">
    <property type="entry name" value="FecR_C"/>
    <property type="match status" value="1"/>
</dbReference>
<dbReference type="GO" id="GO:0016989">
    <property type="term" value="F:sigma factor antagonist activity"/>
    <property type="evidence" value="ECO:0007669"/>
    <property type="project" value="TreeGrafter"/>
</dbReference>
<evidence type="ECO:0000313" key="5">
    <source>
        <dbReference type="Proteomes" id="UP000016160"/>
    </source>
</evidence>
<sequence length="305" mass="35049">MLNHNEKNINGLFEKHISNQTSKDEVKILNDFLKTLYENSEWDETHMGNKIKAKNDLKDAVNLKIKKSKRSFSWVKYAAVGVLLILLKLYLPVTKSLDEISFYTGKSIDSITLPDNSKIILSPNSEIVYTSNFNDKDRKVALLRGNAFFKVSKNKQKPFIVTSQDLKTTVLGTSFNIDLNDENIKVLVKTGRVKVSSSKNHEILIPDQGVLYNPESQNMRRIEQIIVHPWYKTDVTLNEISIQELGVFIQNRFGVDLIYSNEIVRDQFVTLHVSKDDEVLKIIEKLNYITNLNFKIDANEIIVTK</sequence>
<keyword evidence="5" id="KW-1185">Reference proteome</keyword>
<dbReference type="Gene3D" id="3.55.50.30">
    <property type="match status" value="1"/>
</dbReference>
<protein>
    <submittedName>
        <fullName evidence="4">FecR anti-FecI sigma factor</fullName>
    </submittedName>
</protein>
<keyword evidence="1" id="KW-1133">Transmembrane helix</keyword>
<dbReference type="InterPro" id="IPR032508">
    <property type="entry name" value="FecR_C"/>
</dbReference>
<dbReference type="PANTHER" id="PTHR30273:SF2">
    <property type="entry name" value="PROTEIN FECR"/>
    <property type="match status" value="1"/>
</dbReference>
<dbReference type="PIRSF" id="PIRSF018266">
    <property type="entry name" value="FecR"/>
    <property type="match status" value="1"/>
</dbReference>
<feature type="domain" description="FecR protein" evidence="2">
    <location>
        <begin position="104"/>
        <end position="194"/>
    </location>
</feature>
<feature type="transmembrane region" description="Helical" evidence="1">
    <location>
        <begin position="74"/>
        <end position="91"/>
    </location>
</feature>
<feature type="domain" description="Protein FecR C-terminal" evidence="3">
    <location>
        <begin position="237"/>
        <end position="303"/>
    </location>
</feature>
<dbReference type="RefSeq" id="WP_038532104.1">
    <property type="nucleotide sequence ID" value="NZ_HG315671.1"/>
</dbReference>
<organism evidence="4 5">
    <name type="scientific">Formosa agariphila (strain DSM 15362 / KCTC 12365 / LMG 23005 / KMM 3901 / M-2Alg 35-1)</name>
    <dbReference type="NCBI Taxonomy" id="1347342"/>
    <lineage>
        <taxon>Bacteria</taxon>
        <taxon>Pseudomonadati</taxon>
        <taxon>Bacteroidota</taxon>
        <taxon>Flavobacteriia</taxon>
        <taxon>Flavobacteriales</taxon>
        <taxon>Flavobacteriaceae</taxon>
        <taxon>Formosa</taxon>
    </lineage>
</organism>
<dbReference type="PANTHER" id="PTHR30273">
    <property type="entry name" value="PERIPLASMIC SIGNAL SENSOR AND SIGMA FACTOR ACTIVATOR FECR-RELATED"/>
    <property type="match status" value="1"/>
</dbReference>
<gene>
    <name evidence="4" type="ORF">BN863_30810</name>
</gene>
<dbReference type="STRING" id="1347342.BN863_30810"/>
<dbReference type="PATRIC" id="fig|1347342.6.peg.3100"/>
<evidence type="ECO:0000256" key="1">
    <source>
        <dbReference type="SAM" id="Phobius"/>
    </source>
</evidence>
<dbReference type="Proteomes" id="UP000016160">
    <property type="component" value="Chromosome"/>
</dbReference>
<evidence type="ECO:0000259" key="2">
    <source>
        <dbReference type="Pfam" id="PF04773"/>
    </source>
</evidence>
<dbReference type="Pfam" id="PF04773">
    <property type="entry name" value="FecR"/>
    <property type="match status" value="1"/>
</dbReference>